<dbReference type="SFLD" id="SFLDS00003">
    <property type="entry name" value="Haloacid_Dehalogenase"/>
    <property type="match status" value="1"/>
</dbReference>
<dbReference type="EC" id="5.4.2.6" evidence="9"/>
<evidence type="ECO:0000256" key="2">
    <source>
        <dbReference type="ARBA" id="ARBA00006171"/>
    </source>
</evidence>
<dbReference type="SFLD" id="SFLDG01129">
    <property type="entry name" value="C1.5:_HAD__Beta-PGM__Phosphata"/>
    <property type="match status" value="1"/>
</dbReference>
<dbReference type="InterPro" id="IPR023198">
    <property type="entry name" value="PGP-like_dom2"/>
</dbReference>
<comment type="similarity">
    <text evidence="2">Belongs to the HAD-like hydrolase superfamily. CbbY/CbbZ/Gph/YieH family.</text>
</comment>
<protein>
    <recommendedName>
        <fullName evidence="10">Beta-phosphoglucomutase</fullName>
        <ecNumber evidence="9">5.4.2.6</ecNumber>
    </recommendedName>
</protein>
<evidence type="ECO:0000256" key="10">
    <source>
        <dbReference type="ARBA" id="ARBA00044991"/>
    </source>
</evidence>
<dbReference type="InterPro" id="IPR036412">
    <property type="entry name" value="HAD-like_sf"/>
</dbReference>
<keyword evidence="5" id="KW-0460">Magnesium</keyword>
<dbReference type="Gene3D" id="1.10.150.240">
    <property type="entry name" value="Putative phosphatase, domain 2"/>
    <property type="match status" value="1"/>
</dbReference>
<evidence type="ECO:0000256" key="8">
    <source>
        <dbReference type="ARBA" id="ARBA00044926"/>
    </source>
</evidence>
<keyword evidence="6" id="KW-0413">Isomerase</keyword>
<dbReference type="Pfam" id="PF00702">
    <property type="entry name" value="Hydrolase"/>
    <property type="match status" value="1"/>
</dbReference>
<dbReference type="RefSeq" id="WP_354699376.1">
    <property type="nucleotide sequence ID" value="NZ_CP114014.1"/>
</dbReference>
<name>A0AAU7B2S4_9ACTN</name>
<evidence type="ECO:0000313" key="11">
    <source>
        <dbReference type="EMBL" id="XAY08193.1"/>
    </source>
</evidence>
<dbReference type="SUPFAM" id="SSF56784">
    <property type="entry name" value="HAD-like"/>
    <property type="match status" value="1"/>
</dbReference>
<reference evidence="11" key="1">
    <citation type="submission" date="2022-12" db="EMBL/GenBank/DDBJ databases">
        <title>Paraconexibacter alkalitolerans sp. nov. and Baekduia alba sp. nov., isolated from soil and emended description of the genera Paraconexibacter (Chun et al., 2020) and Baekduia (An et al., 2020).</title>
        <authorList>
            <person name="Vieira S."/>
            <person name="Huber K.J."/>
            <person name="Geppert A."/>
            <person name="Wolf J."/>
            <person name="Neumann-Schaal M."/>
            <person name="Muesken M."/>
            <person name="Overmann J."/>
        </authorList>
    </citation>
    <scope>NUCLEOTIDE SEQUENCE</scope>
    <source>
        <strain evidence="11">AEG42_29</strain>
    </source>
</reference>
<dbReference type="NCBIfam" id="TIGR02009">
    <property type="entry name" value="PGMB-YQAB-SF"/>
    <property type="match status" value="1"/>
</dbReference>
<accession>A0AAU7B2S4</accession>
<sequence>MNTASTLSSIGLPTQVRACLFDLDGVLTKTAVVHAQAWTEMFDAFLEGRTDGDTRPFTQADYNEHVDGKPRADGVRDFLASRGIELPEGEADDPADAETVIGLGTRKNDLVQRVIARDGVEAYPGSIGYLQTVRAAGIPTAVVSASANCLQVIRAAGIEGYLEHRVDGETAARDGLKGKPAPDTFLAAAKEMGVLPSAAAVFEDAVSGVQAGARGGFCWVVGVDRVDHRAALVHGGADQVVEDLIDLLPGS</sequence>
<dbReference type="KEGG" id="parq:DSM112329_05091"/>
<dbReference type="InterPro" id="IPR006439">
    <property type="entry name" value="HAD-SF_hydro_IA"/>
</dbReference>
<dbReference type="InterPro" id="IPR023214">
    <property type="entry name" value="HAD_sf"/>
</dbReference>
<evidence type="ECO:0000256" key="9">
    <source>
        <dbReference type="ARBA" id="ARBA00044968"/>
    </source>
</evidence>
<dbReference type="AlphaFoldDB" id="A0AAU7B2S4"/>
<dbReference type="PANTHER" id="PTHR46193:SF18">
    <property type="entry name" value="HEXITOL PHOSPHATASE B"/>
    <property type="match status" value="1"/>
</dbReference>
<keyword evidence="3" id="KW-0597">Phosphoprotein</keyword>
<evidence type="ECO:0000256" key="5">
    <source>
        <dbReference type="ARBA" id="ARBA00022842"/>
    </source>
</evidence>
<gene>
    <name evidence="11" type="ORF">DSM112329_05091</name>
</gene>
<dbReference type="InterPro" id="IPR010976">
    <property type="entry name" value="B-phosphoglucomutase_hydrolase"/>
</dbReference>
<dbReference type="GO" id="GO:0046872">
    <property type="term" value="F:metal ion binding"/>
    <property type="evidence" value="ECO:0007669"/>
    <property type="project" value="UniProtKB-KW"/>
</dbReference>
<evidence type="ECO:0000256" key="6">
    <source>
        <dbReference type="ARBA" id="ARBA00023235"/>
    </source>
</evidence>
<evidence type="ECO:0000256" key="4">
    <source>
        <dbReference type="ARBA" id="ARBA00022723"/>
    </source>
</evidence>
<comment type="catalytic activity">
    <reaction evidence="8">
        <text>beta-D-glucose 1-phosphate = beta-D-glucose 6-phosphate</text>
        <dbReference type="Rhea" id="RHEA:20113"/>
        <dbReference type="ChEBI" id="CHEBI:57684"/>
        <dbReference type="ChEBI" id="CHEBI:58247"/>
        <dbReference type="EC" id="5.4.2.6"/>
    </reaction>
</comment>
<keyword evidence="7" id="KW-0119">Carbohydrate metabolism</keyword>
<organism evidence="11">
    <name type="scientific">Paraconexibacter sp. AEG42_29</name>
    <dbReference type="NCBI Taxonomy" id="2997339"/>
    <lineage>
        <taxon>Bacteria</taxon>
        <taxon>Bacillati</taxon>
        <taxon>Actinomycetota</taxon>
        <taxon>Thermoleophilia</taxon>
        <taxon>Solirubrobacterales</taxon>
        <taxon>Paraconexibacteraceae</taxon>
        <taxon>Paraconexibacter</taxon>
    </lineage>
</organism>
<proteinExistence type="inferred from homology"/>
<dbReference type="EMBL" id="CP114014">
    <property type="protein sequence ID" value="XAY08193.1"/>
    <property type="molecule type" value="Genomic_DNA"/>
</dbReference>
<evidence type="ECO:0000256" key="1">
    <source>
        <dbReference type="ARBA" id="ARBA00001946"/>
    </source>
</evidence>
<dbReference type="NCBIfam" id="TIGR01509">
    <property type="entry name" value="HAD-SF-IA-v3"/>
    <property type="match status" value="1"/>
</dbReference>
<evidence type="ECO:0000256" key="7">
    <source>
        <dbReference type="ARBA" id="ARBA00023277"/>
    </source>
</evidence>
<evidence type="ECO:0000256" key="3">
    <source>
        <dbReference type="ARBA" id="ARBA00022553"/>
    </source>
</evidence>
<comment type="cofactor">
    <cofactor evidence="1">
        <name>Mg(2+)</name>
        <dbReference type="ChEBI" id="CHEBI:18420"/>
    </cofactor>
</comment>
<dbReference type="Gene3D" id="3.40.50.1000">
    <property type="entry name" value="HAD superfamily/HAD-like"/>
    <property type="match status" value="1"/>
</dbReference>
<dbReference type="PANTHER" id="PTHR46193">
    <property type="entry name" value="6-PHOSPHOGLUCONATE PHOSPHATASE"/>
    <property type="match status" value="1"/>
</dbReference>
<dbReference type="InterPro" id="IPR051600">
    <property type="entry name" value="Beta-PGM-like"/>
</dbReference>
<dbReference type="GO" id="GO:0008801">
    <property type="term" value="F:beta-phosphoglucomutase activity"/>
    <property type="evidence" value="ECO:0007669"/>
    <property type="project" value="UniProtKB-EC"/>
</dbReference>
<keyword evidence="4" id="KW-0479">Metal-binding</keyword>